<proteinExistence type="predicted"/>
<dbReference type="Proteomes" id="UP000724584">
    <property type="component" value="Unassembled WGS sequence"/>
</dbReference>
<protein>
    <submittedName>
        <fullName evidence="1">Uncharacterized protein</fullName>
    </submittedName>
</protein>
<comment type="caution">
    <text evidence="1">The sequence shown here is derived from an EMBL/GenBank/DDBJ whole genome shotgun (WGS) entry which is preliminary data.</text>
</comment>
<keyword evidence="2" id="KW-1185">Reference proteome</keyword>
<dbReference type="EMBL" id="JAGIZQ010000005">
    <property type="protein sequence ID" value="KAH6627364.1"/>
    <property type="molecule type" value="Genomic_DNA"/>
</dbReference>
<name>A0ACB7P2G6_9PEZI</name>
<accession>A0ACB7P2G6</accession>
<gene>
    <name evidence="1" type="ORF">F5144DRAFT_270945</name>
</gene>
<evidence type="ECO:0000313" key="2">
    <source>
        <dbReference type="Proteomes" id="UP000724584"/>
    </source>
</evidence>
<reference evidence="1 2" key="1">
    <citation type="journal article" date="2021" name="Nat. Commun.">
        <title>Genetic determinants of endophytism in the Arabidopsis root mycobiome.</title>
        <authorList>
            <person name="Mesny F."/>
            <person name="Miyauchi S."/>
            <person name="Thiergart T."/>
            <person name="Pickel B."/>
            <person name="Atanasova L."/>
            <person name="Karlsson M."/>
            <person name="Huettel B."/>
            <person name="Barry K.W."/>
            <person name="Haridas S."/>
            <person name="Chen C."/>
            <person name="Bauer D."/>
            <person name="Andreopoulos W."/>
            <person name="Pangilinan J."/>
            <person name="LaButti K."/>
            <person name="Riley R."/>
            <person name="Lipzen A."/>
            <person name="Clum A."/>
            <person name="Drula E."/>
            <person name="Henrissat B."/>
            <person name="Kohler A."/>
            <person name="Grigoriev I.V."/>
            <person name="Martin F.M."/>
            <person name="Hacquard S."/>
        </authorList>
    </citation>
    <scope>NUCLEOTIDE SEQUENCE [LARGE SCALE GENOMIC DNA]</scope>
    <source>
        <strain evidence="1 2">MPI-SDFR-AT-0079</strain>
    </source>
</reference>
<organism evidence="1 2">
    <name type="scientific">Chaetomium tenue</name>
    <dbReference type="NCBI Taxonomy" id="1854479"/>
    <lineage>
        <taxon>Eukaryota</taxon>
        <taxon>Fungi</taxon>
        <taxon>Dikarya</taxon>
        <taxon>Ascomycota</taxon>
        <taxon>Pezizomycotina</taxon>
        <taxon>Sordariomycetes</taxon>
        <taxon>Sordariomycetidae</taxon>
        <taxon>Sordariales</taxon>
        <taxon>Chaetomiaceae</taxon>
        <taxon>Chaetomium</taxon>
    </lineage>
</organism>
<evidence type="ECO:0000313" key="1">
    <source>
        <dbReference type="EMBL" id="KAH6627364.1"/>
    </source>
</evidence>
<sequence length="223" mass="24722">MIRNPLNRYKYDTMIANQMDVLQNYRRRLRRHVLQLNNAVVTAQSNHGEAVRTMEAARVVSLDVLAQFRVPPPVPVAYEFVSGEEYAAAVGSLPCFASCQALEEYALWWYARDEEHRARSNASLTSNDLEVSRIRRDRAVKQLTAIDKRINNLIKEQNSQRLSILSEAGYSAENYRDIEADGKKAGILAALKWLEGIVGFTTTAPDAGGGHASPGALGGGCKE</sequence>